<reference evidence="3" key="2">
    <citation type="journal article" date="2017" name="Nat. Plants">
        <title>The Aegilops tauschii genome reveals multiple impacts of transposons.</title>
        <authorList>
            <person name="Zhao G."/>
            <person name="Zou C."/>
            <person name="Li K."/>
            <person name="Wang K."/>
            <person name="Li T."/>
            <person name="Gao L."/>
            <person name="Zhang X."/>
            <person name="Wang H."/>
            <person name="Yang Z."/>
            <person name="Liu X."/>
            <person name="Jiang W."/>
            <person name="Mao L."/>
            <person name="Kong X."/>
            <person name="Jiao Y."/>
            <person name="Jia J."/>
        </authorList>
    </citation>
    <scope>NUCLEOTIDE SEQUENCE [LARGE SCALE GENOMIC DNA]</scope>
    <source>
        <strain evidence="3">cv. AL8/78</strain>
    </source>
</reference>
<dbReference type="STRING" id="200361.A0A453AL88"/>
<proteinExistence type="predicted"/>
<dbReference type="AlphaFoldDB" id="A0A453AL88"/>
<evidence type="ECO:0000256" key="1">
    <source>
        <dbReference type="SAM" id="MobiDB-lite"/>
    </source>
</evidence>
<accession>A0A453AL88</accession>
<keyword evidence="3" id="KW-1185">Reference proteome</keyword>
<dbReference type="Proteomes" id="UP000015105">
    <property type="component" value="Chromosome 2D"/>
</dbReference>
<name>A0A453AL88_AEGTS</name>
<evidence type="ECO:0000313" key="3">
    <source>
        <dbReference type="Proteomes" id="UP000015105"/>
    </source>
</evidence>
<feature type="compositionally biased region" description="Basic residues" evidence="1">
    <location>
        <begin position="26"/>
        <end position="47"/>
    </location>
</feature>
<protein>
    <submittedName>
        <fullName evidence="2">Uncharacterized protein</fullName>
    </submittedName>
</protein>
<organism evidence="2 3">
    <name type="scientific">Aegilops tauschii subsp. strangulata</name>
    <name type="common">Goatgrass</name>
    <dbReference type="NCBI Taxonomy" id="200361"/>
    <lineage>
        <taxon>Eukaryota</taxon>
        <taxon>Viridiplantae</taxon>
        <taxon>Streptophyta</taxon>
        <taxon>Embryophyta</taxon>
        <taxon>Tracheophyta</taxon>
        <taxon>Spermatophyta</taxon>
        <taxon>Magnoliopsida</taxon>
        <taxon>Liliopsida</taxon>
        <taxon>Poales</taxon>
        <taxon>Poaceae</taxon>
        <taxon>BOP clade</taxon>
        <taxon>Pooideae</taxon>
        <taxon>Triticodae</taxon>
        <taxon>Triticeae</taxon>
        <taxon>Triticinae</taxon>
        <taxon>Aegilops</taxon>
    </lineage>
</organism>
<reference evidence="2" key="5">
    <citation type="journal article" date="2021" name="G3 (Bethesda)">
        <title>Aegilops tauschii genome assembly Aet v5.0 features greater sequence contiguity and improved annotation.</title>
        <authorList>
            <person name="Wang L."/>
            <person name="Zhu T."/>
            <person name="Rodriguez J.C."/>
            <person name="Deal K.R."/>
            <person name="Dubcovsky J."/>
            <person name="McGuire P.E."/>
            <person name="Lux T."/>
            <person name="Spannagl M."/>
            <person name="Mayer K.F.X."/>
            <person name="Baldrich P."/>
            <person name="Meyers B.C."/>
            <person name="Huo N."/>
            <person name="Gu Y.Q."/>
            <person name="Zhou H."/>
            <person name="Devos K.M."/>
            <person name="Bennetzen J.L."/>
            <person name="Unver T."/>
            <person name="Budak H."/>
            <person name="Gulick P.J."/>
            <person name="Galiba G."/>
            <person name="Kalapos B."/>
            <person name="Nelson D.R."/>
            <person name="Li P."/>
            <person name="You F.M."/>
            <person name="Luo M.C."/>
            <person name="Dvorak J."/>
        </authorList>
    </citation>
    <scope>NUCLEOTIDE SEQUENCE [LARGE SCALE GENOMIC DNA]</scope>
    <source>
        <strain evidence="2">cv. AL8/78</strain>
    </source>
</reference>
<reference evidence="2" key="4">
    <citation type="submission" date="2019-03" db="UniProtKB">
        <authorList>
            <consortium name="EnsemblPlants"/>
        </authorList>
    </citation>
    <scope>IDENTIFICATION</scope>
</reference>
<sequence length="217" mass="23549">MHRRPARGTQPPGPALPPAPLDHAVQPHRRRRPPLPQPLHRRQRPRRPPGALPAPPRGQRRGPPAPARQGEPRRHGRDQGGAPCEGATVEPDPGVRGGCGREETCSGGGHWPAPRRVCRGGGVLLPLGQEVSMRGRERRVHGARGARCPPVGVRYLADKTADPSFVFITDVSGFLDCISMKQYREKIPELNLVPLARPCTLQEYLVCCAGLLGGLND</sequence>
<dbReference type="Gramene" id="AET2Gv20183400.2">
    <property type="protein sequence ID" value="AET2Gv20183400.2"/>
    <property type="gene ID" value="AET2Gv20183400"/>
</dbReference>
<dbReference type="EnsemblPlants" id="AET2Gv20183400.2">
    <property type="protein sequence ID" value="AET2Gv20183400.2"/>
    <property type="gene ID" value="AET2Gv20183400"/>
</dbReference>
<feature type="compositionally biased region" description="Pro residues" evidence="1">
    <location>
        <begin position="11"/>
        <end position="20"/>
    </location>
</feature>
<reference evidence="2" key="3">
    <citation type="journal article" date="2017" name="Nature">
        <title>Genome sequence of the progenitor of the wheat D genome Aegilops tauschii.</title>
        <authorList>
            <person name="Luo M.C."/>
            <person name="Gu Y.Q."/>
            <person name="Puiu D."/>
            <person name="Wang H."/>
            <person name="Twardziok S.O."/>
            <person name="Deal K.R."/>
            <person name="Huo N."/>
            <person name="Zhu T."/>
            <person name="Wang L."/>
            <person name="Wang Y."/>
            <person name="McGuire P.E."/>
            <person name="Liu S."/>
            <person name="Long H."/>
            <person name="Ramasamy R.K."/>
            <person name="Rodriguez J.C."/>
            <person name="Van S.L."/>
            <person name="Yuan L."/>
            <person name="Wang Z."/>
            <person name="Xia Z."/>
            <person name="Xiao L."/>
            <person name="Anderson O.D."/>
            <person name="Ouyang S."/>
            <person name="Liang Y."/>
            <person name="Zimin A.V."/>
            <person name="Pertea G."/>
            <person name="Qi P."/>
            <person name="Bennetzen J.L."/>
            <person name="Dai X."/>
            <person name="Dawson M.W."/>
            <person name="Muller H.G."/>
            <person name="Kugler K."/>
            <person name="Rivarola-Duarte L."/>
            <person name="Spannagl M."/>
            <person name="Mayer K.F.X."/>
            <person name="Lu F.H."/>
            <person name="Bevan M.W."/>
            <person name="Leroy P."/>
            <person name="Li P."/>
            <person name="You F.M."/>
            <person name="Sun Q."/>
            <person name="Liu Z."/>
            <person name="Lyons E."/>
            <person name="Wicker T."/>
            <person name="Salzberg S.L."/>
            <person name="Devos K.M."/>
            <person name="Dvorak J."/>
        </authorList>
    </citation>
    <scope>NUCLEOTIDE SEQUENCE [LARGE SCALE GENOMIC DNA]</scope>
    <source>
        <strain evidence="2">cv. AL8/78</strain>
    </source>
</reference>
<evidence type="ECO:0000313" key="2">
    <source>
        <dbReference type="EnsemblPlants" id="AET2Gv20183400.2"/>
    </source>
</evidence>
<reference evidence="3" key="1">
    <citation type="journal article" date="2014" name="Science">
        <title>Ancient hybridizations among the ancestral genomes of bread wheat.</title>
        <authorList>
            <consortium name="International Wheat Genome Sequencing Consortium,"/>
            <person name="Marcussen T."/>
            <person name="Sandve S.R."/>
            <person name="Heier L."/>
            <person name="Spannagl M."/>
            <person name="Pfeifer M."/>
            <person name="Jakobsen K.S."/>
            <person name="Wulff B.B."/>
            <person name="Steuernagel B."/>
            <person name="Mayer K.F."/>
            <person name="Olsen O.A."/>
        </authorList>
    </citation>
    <scope>NUCLEOTIDE SEQUENCE [LARGE SCALE GENOMIC DNA]</scope>
    <source>
        <strain evidence="3">cv. AL8/78</strain>
    </source>
</reference>
<feature type="region of interest" description="Disordered" evidence="1">
    <location>
        <begin position="1"/>
        <end position="107"/>
    </location>
</feature>